<organism evidence="1 2">
    <name type="scientific">Ancylostoma duodenale</name>
    <dbReference type="NCBI Taxonomy" id="51022"/>
    <lineage>
        <taxon>Eukaryota</taxon>
        <taxon>Metazoa</taxon>
        <taxon>Ecdysozoa</taxon>
        <taxon>Nematoda</taxon>
        <taxon>Chromadorea</taxon>
        <taxon>Rhabditida</taxon>
        <taxon>Rhabditina</taxon>
        <taxon>Rhabditomorpha</taxon>
        <taxon>Strongyloidea</taxon>
        <taxon>Ancylostomatidae</taxon>
        <taxon>Ancylostomatinae</taxon>
        <taxon>Ancylostoma</taxon>
    </lineage>
</organism>
<dbReference type="Proteomes" id="UP000054047">
    <property type="component" value="Unassembled WGS sequence"/>
</dbReference>
<evidence type="ECO:0000313" key="2">
    <source>
        <dbReference type="Proteomes" id="UP000054047"/>
    </source>
</evidence>
<evidence type="ECO:0000313" key="1">
    <source>
        <dbReference type="EMBL" id="KIH52533.1"/>
    </source>
</evidence>
<protein>
    <submittedName>
        <fullName evidence="1">Uncharacterized protein</fullName>
    </submittedName>
</protein>
<sequence length="86" mass="10307">MGTLEKKKIFFEEADRPPPSYYDGSLEKMPLKKVPFQTPDPESKDYSSRTQGISYISTKIWVYFVYIRFTNAETRRIQRKMHHIEK</sequence>
<name>A0A0C2C881_9BILA</name>
<dbReference type="AlphaFoldDB" id="A0A0C2C881"/>
<gene>
    <name evidence="1" type="ORF">ANCDUO_17366</name>
</gene>
<reference evidence="1 2" key="1">
    <citation type="submission" date="2013-12" db="EMBL/GenBank/DDBJ databases">
        <title>Draft genome of the parsitic nematode Ancylostoma duodenale.</title>
        <authorList>
            <person name="Mitreva M."/>
        </authorList>
    </citation>
    <scope>NUCLEOTIDE SEQUENCE [LARGE SCALE GENOMIC DNA]</scope>
    <source>
        <strain evidence="1 2">Zhejiang</strain>
    </source>
</reference>
<proteinExistence type="predicted"/>
<accession>A0A0C2C881</accession>
<dbReference type="OrthoDB" id="5919013at2759"/>
<keyword evidence="2" id="KW-1185">Reference proteome</keyword>
<dbReference type="EMBL" id="KN743435">
    <property type="protein sequence ID" value="KIH52533.1"/>
    <property type="molecule type" value="Genomic_DNA"/>
</dbReference>